<feature type="domain" description="Major facilitator superfamily (MFS) profile" evidence="6">
    <location>
        <begin position="27"/>
        <end position="431"/>
    </location>
</feature>
<dbReference type="InterPro" id="IPR011701">
    <property type="entry name" value="MFS"/>
</dbReference>
<dbReference type="GO" id="GO:0022857">
    <property type="term" value="F:transmembrane transporter activity"/>
    <property type="evidence" value="ECO:0007669"/>
    <property type="project" value="InterPro"/>
</dbReference>
<feature type="transmembrane region" description="Helical" evidence="5">
    <location>
        <begin position="317"/>
        <end position="336"/>
    </location>
</feature>
<feature type="transmembrane region" description="Helical" evidence="5">
    <location>
        <begin position="342"/>
        <end position="364"/>
    </location>
</feature>
<feature type="transmembrane region" description="Helical" evidence="5">
    <location>
        <begin position="22"/>
        <end position="40"/>
    </location>
</feature>
<protein>
    <submittedName>
        <fullName evidence="7">Sugar phosphate permease</fullName>
    </submittedName>
</protein>
<keyword evidence="2 5" id="KW-0812">Transmembrane</keyword>
<dbReference type="Pfam" id="PF07690">
    <property type="entry name" value="MFS_1"/>
    <property type="match status" value="1"/>
</dbReference>
<dbReference type="InterPro" id="IPR036259">
    <property type="entry name" value="MFS_trans_sf"/>
</dbReference>
<dbReference type="PANTHER" id="PTHR11662:SF399">
    <property type="entry name" value="FI19708P1-RELATED"/>
    <property type="match status" value="1"/>
</dbReference>
<evidence type="ECO:0000256" key="3">
    <source>
        <dbReference type="ARBA" id="ARBA00022989"/>
    </source>
</evidence>
<keyword evidence="3 5" id="KW-1133">Transmembrane helix</keyword>
<accession>A0A1H1YP54</accession>
<evidence type="ECO:0000313" key="8">
    <source>
        <dbReference type="Proteomes" id="UP000199103"/>
    </source>
</evidence>
<dbReference type="GO" id="GO:0005886">
    <property type="term" value="C:plasma membrane"/>
    <property type="evidence" value="ECO:0007669"/>
    <property type="project" value="UniProtKB-SubCell"/>
</dbReference>
<dbReference type="RefSeq" id="WP_091527970.1">
    <property type="nucleotide sequence ID" value="NZ_LT629772.1"/>
</dbReference>
<gene>
    <name evidence="7" type="ORF">SAMN04489812_4701</name>
</gene>
<evidence type="ECO:0000259" key="6">
    <source>
        <dbReference type="PROSITE" id="PS50850"/>
    </source>
</evidence>
<name>A0A1H1YP54_9ACTN</name>
<evidence type="ECO:0000313" key="7">
    <source>
        <dbReference type="EMBL" id="SDT23214.1"/>
    </source>
</evidence>
<evidence type="ECO:0000256" key="2">
    <source>
        <dbReference type="ARBA" id="ARBA00022692"/>
    </source>
</evidence>
<dbReference type="EMBL" id="LT629772">
    <property type="protein sequence ID" value="SDT23214.1"/>
    <property type="molecule type" value="Genomic_DNA"/>
</dbReference>
<feature type="transmembrane region" description="Helical" evidence="5">
    <location>
        <begin position="177"/>
        <end position="201"/>
    </location>
</feature>
<keyword evidence="4 5" id="KW-0472">Membrane</keyword>
<feature type="transmembrane region" description="Helical" evidence="5">
    <location>
        <begin position="405"/>
        <end position="426"/>
    </location>
</feature>
<feature type="transmembrane region" description="Helical" evidence="5">
    <location>
        <begin position="93"/>
        <end position="115"/>
    </location>
</feature>
<dbReference type="OrthoDB" id="9773957at2"/>
<dbReference type="InterPro" id="IPR020846">
    <property type="entry name" value="MFS_dom"/>
</dbReference>
<reference evidence="7 8" key="1">
    <citation type="submission" date="2016-10" db="EMBL/GenBank/DDBJ databases">
        <authorList>
            <person name="de Groot N.N."/>
        </authorList>
    </citation>
    <scope>NUCLEOTIDE SEQUENCE [LARGE SCALE GENOMIC DNA]</scope>
    <source>
        <strain evidence="7 8">DSM 21800</strain>
    </source>
</reference>
<dbReference type="Gene3D" id="1.20.1250.20">
    <property type="entry name" value="MFS general substrate transporter like domains"/>
    <property type="match status" value="2"/>
</dbReference>
<feature type="transmembrane region" description="Helical" evidence="5">
    <location>
        <begin position="280"/>
        <end position="305"/>
    </location>
</feature>
<sequence length="437" mass="47752">MSEATSPLQTSRQQRDGRKLRNFRYFVLIWLLLAGVLNYMDRSSVAIAAPHIVDELGLTMTDIGVLGSVFSWTYALCQLPAGWLIDKVGSKRMFFLAVGLWSIATALMAAGQAMWQFVVFRVLLGVGESPNSPNSSKITTSWFPRSERGQATGIWDSGSKWGSAIAPPVLTVLSLALGWRAMFVIIGVAGILLAVCFLVWFRYPEESKHLSEEEYRHILAGRDEGVIEQEHIPWLHFFARPQTWGLIIGFFGSIWAWNIFITFLPLYLQTTLGVTVAGTGLYAALPYVVAALTAIFGGRLSVILVRRGRTPLRSKRLLIVGGSIWVGILLVVLPLMRSLWSAEIVLCLALAGVALVQSQSWAITSDLVPDRQAAQFGGIMNFGGYFGGALAPILTGAIYDSYHSYTPSFMIAGAIAFIGAAAYGLLLRKPMAKVNVG</sequence>
<keyword evidence="8" id="KW-1185">Reference proteome</keyword>
<dbReference type="Proteomes" id="UP000199103">
    <property type="component" value="Chromosome I"/>
</dbReference>
<evidence type="ECO:0000256" key="4">
    <source>
        <dbReference type="ARBA" id="ARBA00023136"/>
    </source>
</evidence>
<comment type="subcellular location">
    <subcellularLocation>
        <location evidence="1">Cell membrane</location>
        <topology evidence="1">Multi-pass membrane protein</topology>
    </subcellularLocation>
</comment>
<dbReference type="CDD" id="cd17319">
    <property type="entry name" value="MFS_ExuT_GudP_like"/>
    <property type="match status" value="1"/>
</dbReference>
<dbReference type="PROSITE" id="PS50850">
    <property type="entry name" value="MFS"/>
    <property type="match status" value="1"/>
</dbReference>
<evidence type="ECO:0000256" key="1">
    <source>
        <dbReference type="ARBA" id="ARBA00004651"/>
    </source>
</evidence>
<evidence type="ECO:0000256" key="5">
    <source>
        <dbReference type="SAM" id="Phobius"/>
    </source>
</evidence>
<organism evidence="7 8">
    <name type="scientific">Microlunatus soli</name>
    <dbReference type="NCBI Taxonomy" id="630515"/>
    <lineage>
        <taxon>Bacteria</taxon>
        <taxon>Bacillati</taxon>
        <taxon>Actinomycetota</taxon>
        <taxon>Actinomycetes</taxon>
        <taxon>Propionibacteriales</taxon>
        <taxon>Propionibacteriaceae</taxon>
        <taxon>Microlunatus</taxon>
    </lineage>
</organism>
<feature type="transmembrane region" description="Helical" evidence="5">
    <location>
        <begin position="60"/>
        <end position="81"/>
    </location>
</feature>
<dbReference type="InterPro" id="IPR050382">
    <property type="entry name" value="MFS_Na/Anion_cotransporter"/>
</dbReference>
<feature type="transmembrane region" description="Helical" evidence="5">
    <location>
        <begin position="244"/>
        <end position="268"/>
    </location>
</feature>
<dbReference type="AlphaFoldDB" id="A0A1H1YP54"/>
<feature type="transmembrane region" description="Helical" evidence="5">
    <location>
        <begin position="376"/>
        <end position="399"/>
    </location>
</feature>
<dbReference type="SUPFAM" id="SSF103473">
    <property type="entry name" value="MFS general substrate transporter"/>
    <property type="match status" value="1"/>
</dbReference>
<dbReference type="PANTHER" id="PTHR11662">
    <property type="entry name" value="SOLUTE CARRIER FAMILY 17"/>
    <property type="match status" value="1"/>
</dbReference>
<dbReference type="STRING" id="630515.SAMN04489812_4701"/>
<proteinExistence type="predicted"/>